<comment type="function">
    <text evidence="10">Catalyzes the 1,3-allylic rearrangement of the homoallylic substrate isopentenyl (IPP) to its highly electrophilic allylic isomer, dimethylallyl diphosphate (DMAPP).</text>
</comment>
<dbReference type="CDD" id="cd02885">
    <property type="entry name" value="NUDIX_IPP_Isomerase"/>
    <property type="match status" value="1"/>
</dbReference>
<dbReference type="GO" id="GO:0008299">
    <property type="term" value="P:isoprenoid biosynthetic process"/>
    <property type="evidence" value="ECO:0007669"/>
    <property type="project" value="UniProtKB-UniRule"/>
</dbReference>
<evidence type="ECO:0000259" key="12">
    <source>
        <dbReference type="PROSITE" id="PS51462"/>
    </source>
</evidence>
<evidence type="ECO:0000256" key="10">
    <source>
        <dbReference type="HAMAP-Rule" id="MF_00202"/>
    </source>
</evidence>
<dbReference type="NCBIfam" id="NF002995">
    <property type="entry name" value="PRK03759.1"/>
    <property type="match status" value="1"/>
</dbReference>
<evidence type="ECO:0000256" key="11">
    <source>
        <dbReference type="PIRSR" id="PIRSR018427-1"/>
    </source>
</evidence>
<proteinExistence type="inferred from homology"/>
<feature type="binding site" evidence="10">
    <location>
        <position position="85"/>
    </location>
    <ligand>
        <name>Mn(2+)</name>
        <dbReference type="ChEBI" id="CHEBI:29035"/>
    </ligand>
</feature>
<dbReference type="RefSeq" id="WP_156270417.1">
    <property type="nucleotide sequence ID" value="NZ_WOGU01000015.1"/>
</dbReference>
<dbReference type="InterPro" id="IPR000086">
    <property type="entry name" value="NUDIX_hydrolase_dom"/>
</dbReference>
<evidence type="ECO:0000256" key="7">
    <source>
        <dbReference type="ARBA" id="ARBA00023211"/>
    </source>
</evidence>
<sequence length="199" mass="21354">MASHEVVPEAVPGAVPGTVEEVVLLDDAHRPVGTAPKAEVHTTDTPLHLAVSCYVLGDDGRLLLTRRALAKKTWPGVWTNSFCGHPAPGEDFEEAVARRAGQELGFAVTAVTEVLPDFRYRAVDASGIVENEFCPVYVARAAGQPQPLPAEVAEVAWITPEELFAAAEAAPFLLSPWLLEQIADGRLRRALTEQAAVRS</sequence>
<comment type="caution">
    <text evidence="13">The sequence shown here is derived from an EMBL/GenBank/DDBJ whole genome shotgun (WGS) entry which is preliminary data.</text>
</comment>
<feature type="domain" description="Nudix hydrolase" evidence="12">
    <location>
        <begin position="46"/>
        <end position="180"/>
    </location>
</feature>
<feature type="binding site" evidence="10">
    <location>
        <position position="132"/>
    </location>
    <ligand>
        <name>Mn(2+)</name>
        <dbReference type="ChEBI" id="CHEBI:29035"/>
    </ligand>
</feature>
<dbReference type="Proteomes" id="UP000436989">
    <property type="component" value="Unassembled WGS sequence"/>
</dbReference>
<reference evidence="13 14" key="1">
    <citation type="submission" date="2019-12" db="EMBL/GenBank/DDBJ databases">
        <authorList>
            <person name="Shi Y."/>
        </authorList>
    </citation>
    <scope>NUCLEOTIDE SEQUENCE [LARGE SCALE GENOMIC DNA]</scope>
    <source>
        <strain evidence="13 14">JCM 17929</strain>
    </source>
</reference>
<accession>A0A6N8GNQ1</accession>
<organism evidence="13 14">
    <name type="scientific">Kocuria sediminis</name>
    <dbReference type="NCBI Taxonomy" id="1038857"/>
    <lineage>
        <taxon>Bacteria</taxon>
        <taxon>Bacillati</taxon>
        <taxon>Actinomycetota</taxon>
        <taxon>Actinomycetes</taxon>
        <taxon>Micrococcales</taxon>
        <taxon>Micrococcaceae</taxon>
        <taxon>Kocuria</taxon>
    </lineage>
</organism>
<comment type="similarity">
    <text evidence="2 10">Belongs to the IPP isomerase type 1 family.</text>
</comment>
<dbReference type="SUPFAM" id="SSF55811">
    <property type="entry name" value="Nudix"/>
    <property type="match status" value="1"/>
</dbReference>
<comment type="pathway">
    <text evidence="1 10">Isoprenoid biosynthesis; dimethylallyl diphosphate biosynthesis; dimethylallyl diphosphate from isopentenyl diphosphate: step 1/1.</text>
</comment>
<dbReference type="Gene3D" id="3.90.79.10">
    <property type="entry name" value="Nucleoside Triphosphate Pyrophosphohydrolase"/>
    <property type="match status" value="1"/>
</dbReference>
<evidence type="ECO:0000256" key="8">
    <source>
        <dbReference type="ARBA" id="ARBA00023229"/>
    </source>
</evidence>
<dbReference type="InterPro" id="IPR015797">
    <property type="entry name" value="NUDIX_hydrolase-like_dom_sf"/>
</dbReference>
<feature type="binding site" evidence="10">
    <location>
        <position position="41"/>
    </location>
    <ligand>
        <name>Mn(2+)</name>
        <dbReference type="ChEBI" id="CHEBI:29035"/>
    </ligand>
</feature>
<keyword evidence="6 10" id="KW-0460">Magnesium</keyword>
<keyword evidence="5 10" id="KW-0479">Metal-binding</keyword>
<keyword evidence="9 10" id="KW-0413">Isomerase</keyword>
<evidence type="ECO:0000256" key="6">
    <source>
        <dbReference type="ARBA" id="ARBA00022842"/>
    </source>
</evidence>
<keyword evidence="8 10" id="KW-0414">Isoprene biosynthesis</keyword>
<dbReference type="PANTHER" id="PTHR10885">
    <property type="entry name" value="ISOPENTENYL-DIPHOSPHATE DELTA-ISOMERASE"/>
    <property type="match status" value="1"/>
</dbReference>
<evidence type="ECO:0000256" key="9">
    <source>
        <dbReference type="ARBA" id="ARBA00023235"/>
    </source>
</evidence>
<feature type="active site" evidence="10 11">
    <location>
        <position position="132"/>
    </location>
</feature>
<comment type="cofactor">
    <cofactor evidence="10">
        <name>Mg(2+)</name>
        <dbReference type="ChEBI" id="CHEBI:18420"/>
    </cofactor>
    <text evidence="10">Binds 1 Mg(2+) ion per subunit. The magnesium ion binds only when substrate is bound.</text>
</comment>
<evidence type="ECO:0000256" key="2">
    <source>
        <dbReference type="ARBA" id="ARBA00007579"/>
    </source>
</evidence>
<evidence type="ECO:0000313" key="14">
    <source>
        <dbReference type="Proteomes" id="UP000436989"/>
    </source>
</evidence>
<feature type="binding site" evidence="10">
    <location>
        <position position="103"/>
    </location>
    <ligand>
        <name>Mg(2+)</name>
        <dbReference type="ChEBI" id="CHEBI:18420"/>
    </ligand>
</feature>
<comment type="cofactor">
    <cofactor evidence="10">
        <name>Mn(2+)</name>
        <dbReference type="ChEBI" id="CHEBI:29035"/>
    </cofactor>
    <text evidence="10">Binds 1 Mn(2+) ion per subunit.</text>
</comment>
<dbReference type="InterPro" id="IPR056375">
    <property type="entry name" value="Idi_bact"/>
</dbReference>
<keyword evidence="7 10" id="KW-0464">Manganese</keyword>
<feature type="active site" evidence="10 11">
    <location>
        <position position="83"/>
    </location>
</feature>
<dbReference type="AlphaFoldDB" id="A0A6N8GNQ1"/>
<dbReference type="GO" id="GO:0050992">
    <property type="term" value="P:dimethylallyl diphosphate biosynthetic process"/>
    <property type="evidence" value="ECO:0007669"/>
    <property type="project" value="UniProtKB-UniRule"/>
</dbReference>
<dbReference type="GO" id="GO:0004452">
    <property type="term" value="F:isopentenyl-diphosphate delta-isomerase activity"/>
    <property type="evidence" value="ECO:0007669"/>
    <property type="project" value="UniProtKB-UniRule"/>
</dbReference>
<comment type="catalytic activity">
    <reaction evidence="10">
        <text>isopentenyl diphosphate = dimethylallyl diphosphate</text>
        <dbReference type="Rhea" id="RHEA:23284"/>
        <dbReference type="ChEBI" id="CHEBI:57623"/>
        <dbReference type="ChEBI" id="CHEBI:128769"/>
        <dbReference type="EC" id="5.3.3.2"/>
    </reaction>
</comment>
<evidence type="ECO:0000256" key="1">
    <source>
        <dbReference type="ARBA" id="ARBA00004826"/>
    </source>
</evidence>
<feature type="binding site" evidence="10">
    <location>
        <position position="130"/>
    </location>
    <ligand>
        <name>Mn(2+)</name>
        <dbReference type="ChEBI" id="CHEBI:29035"/>
    </ligand>
</feature>
<keyword evidence="4 10" id="KW-0963">Cytoplasm</keyword>
<dbReference type="FunFam" id="3.90.79.10:FF:000009">
    <property type="entry name" value="Isopentenyl-diphosphate Delta-isomerase"/>
    <property type="match status" value="1"/>
</dbReference>
<dbReference type="Pfam" id="PF00293">
    <property type="entry name" value="NUDIX"/>
    <property type="match status" value="1"/>
</dbReference>
<keyword evidence="14" id="KW-1185">Reference proteome</keyword>
<evidence type="ECO:0000256" key="4">
    <source>
        <dbReference type="ARBA" id="ARBA00022490"/>
    </source>
</evidence>
<comment type="subcellular location">
    <subcellularLocation>
        <location evidence="10">Cytoplasm</location>
    </subcellularLocation>
</comment>
<dbReference type="PROSITE" id="PS51462">
    <property type="entry name" value="NUDIX"/>
    <property type="match status" value="1"/>
</dbReference>
<dbReference type="PANTHER" id="PTHR10885:SF0">
    <property type="entry name" value="ISOPENTENYL-DIPHOSPHATE DELTA-ISOMERASE"/>
    <property type="match status" value="1"/>
</dbReference>
<feature type="binding site" evidence="10">
    <location>
        <position position="48"/>
    </location>
    <ligand>
        <name>Mn(2+)</name>
        <dbReference type="ChEBI" id="CHEBI:29035"/>
    </ligand>
</feature>
<dbReference type="NCBIfam" id="TIGR02150">
    <property type="entry name" value="IPP_isom_1"/>
    <property type="match status" value="1"/>
</dbReference>
<evidence type="ECO:0000256" key="5">
    <source>
        <dbReference type="ARBA" id="ARBA00022723"/>
    </source>
</evidence>
<evidence type="ECO:0000313" key="13">
    <source>
        <dbReference type="EMBL" id="MUN64528.1"/>
    </source>
</evidence>
<dbReference type="EMBL" id="WOGU01000015">
    <property type="protein sequence ID" value="MUN64528.1"/>
    <property type="molecule type" value="Genomic_DNA"/>
</dbReference>
<dbReference type="GO" id="GO:0005737">
    <property type="term" value="C:cytoplasm"/>
    <property type="evidence" value="ECO:0007669"/>
    <property type="project" value="UniProtKB-SubCell"/>
</dbReference>
<dbReference type="EC" id="5.3.3.2" evidence="3 10"/>
<dbReference type="InterPro" id="IPR011876">
    <property type="entry name" value="IsopentenylPP_isomerase_typ1"/>
</dbReference>
<dbReference type="UniPathway" id="UPA00059">
    <property type="reaction ID" value="UER00104"/>
</dbReference>
<dbReference type="PIRSF" id="PIRSF018427">
    <property type="entry name" value="Isopntndiph_ism"/>
    <property type="match status" value="1"/>
</dbReference>
<dbReference type="HAMAP" id="MF_00202">
    <property type="entry name" value="Idi"/>
    <property type="match status" value="1"/>
</dbReference>
<gene>
    <name evidence="10" type="primary">idi</name>
    <name evidence="13" type="ORF">GMA12_15485</name>
</gene>
<name>A0A6N8GNQ1_9MICC</name>
<protein>
    <recommendedName>
        <fullName evidence="3 10">Isopentenyl-diphosphate Delta-isomerase</fullName>
        <shortName evidence="10">IPP isomerase</shortName>
        <ecNumber evidence="3 10">5.3.3.2</ecNumber>
    </recommendedName>
    <alternativeName>
        <fullName evidence="10">IPP:DMAPP isomerase</fullName>
    </alternativeName>
    <alternativeName>
        <fullName evidence="10">Isopentenyl pyrophosphate isomerase</fullName>
    </alternativeName>
</protein>
<dbReference type="GO" id="GO:0046872">
    <property type="term" value="F:metal ion binding"/>
    <property type="evidence" value="ECO:0007669"/>
    <property type="project" value="UniProtKB-KW"/>
</dbReference>
<evidence type="ECO:0000256" key="3">
    <source>
        <dbReference type="ARBA" id="ARBA00012057"/>
    </source>
</evidence>